<dbReference type="Gene3D" id="1.10.10.10">
    <property type="entry name" value="Winged helix-like DNA-binding domain superfamily/Winged helix DNA-binding domain"/>
    <property type="match status" value="1"/>
</dbReference>
<evidence type="ECO:0000313" key="5">
    <source>
        <dbReference type="EMBL" id="QDU61093.1"/>
    </source>
</evidence>
<keyword evidence="1" id="KW-0805">Transcription regulation</keyword>
<dbReference type="InterPro" id="IPR002577">
    <property type="entry name" value="HTH_HxlR"/>
</dbReference>
<sequence length="119" mass="13764">MPTRTCAESSCPISDVLSVIGGRWKVHLLWYVLEGPVRFNQFRRKMPGISQKMLTQQLRELVRDGLVARKQFPEIPPRVEYSMTPLGRTLEPTLRSIHDWGNKHWSEVEEARSAMMSKA</sequence>
<keyword evidence="2" id="KW-0238">DNA-binding</keyword>
<dbReference type="KEGG" id="knv:Pan216_19470"/>
<name>A0A518B273_9BACT</name>
<dbReference type="OrthoDB" id="9791143at2"/>
<evidence type="ECO:0000259" key="4">
    <source>
        <dbReference type="PROSITE" id="PS51118"/>
    </source>
</evidence>
<evidence type="ECO:0000256" key="1">
    <source>
        <dbReference type="ARBA" id="ARBA00023015"/>
    </source>
</evidence>
<dbReference type="InterPro" id="IPR036390">
    <property type="entry name" value="WH_DNA-bd_sf"/>
</dbReference>
<dbReference type="PANTHER" id="PTHR33204">
    <property type="entry name" value="TRANSCRIPTIONAL REGULATOR, MARR FAMILY"/>
    <property type="match status" value="1"/>
</dbReference>
<dbReference type="EMBL" id="CP036279">
    <property type="protein sequence ID" value="QDU61093.1"/>
    <property type="molecule type" value="Genomic_DNA"/>
</dbReference>
<dbReference type="PANTHER" id="PTHR33204:SF29">
    <property type="entry name" value="TRANSCRIPTIONAL REGULATOR"/>
    <property type="match status" value="1"/>
</dbReference>
<dbReference type="RefSeq" id="WP_145257731.1">
    <property type="nucleotide sequence ID" value="NZ_CP036279.1"/>
</dbReference>
<protein>
    <submittedName>
        <fullName evidence="5">Putative HTH-type transcriptional regulator YybR</fullName>
    </submittedName>
</protein>
<evidence type="ECO:0000313" key="6">
    <source>
        <dbReference type="Proteomes" id="UP000317093"/>
    </source>
</evidence>
<gene>
    <name evidence="5" type="primary">yybR_2</name>
    <name evidence="5" type="ORF">Pan216_19470</name>
</gene>
<organism evidence="5 6">
    <name type="scientific">Kolteria novifilia</name>
    <dbReference type="NCBI Taxonomy" id="2527975"/>
    <lineage>
        <taxon>Bacteria</taxon>
        <taxon>Pseudomonadati</taxon>
        <taxon>Planctomycetota</taxon>
        <taxon>Planctomycetia</taxon>
        <taxon>Kolteriales</taxon>
        <taxon>Kolteriaceae</taxon>
        <taxon>Kolteria</taxon>
    </lineage>
</organism>
<feature type="domain" description="HTH hxlR-type" evidence="4">
    <location>
        <begin position="11"/>
        <end position="109"/>
    </location>
</feature>
<accession>A0A518B273</accession>
<keyword evidence="3" id="KW-0804">Transcription</keyword>
<evidence type="ECO:0000256" key="2">
    <source>
        <dbReference type="ARBA" id="ARBA00023125"/>
    </source>
</evidence>
<dbReference type="Proteomes" id="UP000317093">
    <property type="component" value="Chromosome"/>
</dbReference>
<proteinExistence type="predicted"/>
<reference evidence="5 6" key="1">
    <citation type="submission" date="2019-02" db="EMBL/GenBank/DDBJ databases">
        <title>Deep-cultivation of Planctomycetes and their phenomic and genomic characterization uncovers novel biology.</title>
        <authorList>
            <person name="Wiegand S."/>
            <person name="Jogler M."/>
            <person name="Boedeker C."/>
            <person name="Pinto D."/>
            <person name="Vollmers J."/>
            <person name="Rivas-Marin E."/>
            <person name="Kohn T."/>
            <person name="Peeters S.H."/>
            <person name="Heuer A."/>
            <person name="Rast P."/>
            <person name="Oberbeckmann S."/>
            <person name="Bunk B."/>
            <person name="Jeske O."/>
            <person name="Meyerdierks A."/>
            <person name="Storesund J.E."/>
            <person name="Kallscheuer N."/>
            <person name="Luecker S."/>
            <person name="Lage O.M."/>
            <person name="Pohl T."/>
            <person name="Merkel B.J."/>
            <person name="Hornburger P."/>
            <person name="Mueller R.-W."/>
            <person name="Bruemmer F."/>
            <person name="Labrenz M."/>
            <person name="Spormann A.M."/>
            <person name="Op den Camp H."/>
            <person name="Overmann J."/>
            <person name="Amann R."/>
            <person name="Jetten M.S.M."/>
            <person name="Mascher T."/>
            <person name="Medema M.H."/>
            <person name="Devos D.P."/>
            <person name="Kaster A.-K."/>
            <person name="Ovreas L."/>
            <person name="Rohde M."/>
            <person name="Galperin M.Y."/>
            <person name="Jogler C."/>
        </authorList>
    </citation>
    <scope>NUCLEOTIDE SEQUENCE [LARGE SCALE GENOMIC DNA]</scope>
    <source>
        <strain evidence="5 6">Pan216</strain>
    </source>
</reference>
<dbReference type="Pfam" id="PF01638">
    <property type="entry name" value="HxlR"/>
    <property type="match status" value="1"/>
</dbReference>
<keyword evidence="6" id="KW-1185">Reference proteome</keyword>
<dbReference type="PROSITE" id="PS51118">
    <property type="entry name" value="HTH_HXLR"/>
    <property type="match status" value="1"/>
</dbReference>
<evidence type="ECO:0000256" key="3">
    <source>
        <dbReference type="ARBA" id="ARBA00023163"/>
    </source>
</evidence>
<dbReference type="SUPFAM" id="SSF46785">
    <property type="entry name" value="Winged helix' DNA-binding domain"/>
    <property type="match status" value="1"/>
</dbReference>
<dbReference type="InterPro" id="IPR036388">
    <property type="entry name" value="WH-like_DNA-bd_sf"/>
</dbReference>
<dbReference type="AlphaFoldDB" id="A0A518B273"/>
<dbReference type="GO" id="GO:0003677">
    <property type="term" value="F:DNA binding"/>
    <property type="evidence" value="ECO:0007669"/>
    <property type="project" value="UniProtKB-KW"/>
</dbReference>